<reference evidence="2" key="1">
    <citation type="submission" date="2016-11" db="UniProtKB">
        <authorList>
            <consortium name="WormBaseParasite"/>
        </authorList>
    </citation>
    <scope>IDENTIFICATION</scope>
</reference>
<dbReference type="Gene3D" id="1.10.510.10">
    <property type="entry name" value="Transferase(Phosphotransferase) domain 1"/>
    <property type="match status" value="1"/>
</dbReference>
<evidence type="ECO:0000313" key="2">
    <source>
        <dbReference type="WBParaSite" id="MhA1_Contig365.frz3.gene1"/>
    </source>
</evidence>
<dbReference type="InterPro" id="IPR011009">
    <property type="entry name" value="Kinase-like_dom_sf"/>
</dbReference>
<dbReference type="WBParaSite" id="MhA1_Contig365.frz3.gene1">
    <property type="protein sequence ID" value="MhA1_Contig365.frz3.gene1"/>
    <property type="gene ID" value="MhA1_Contig365.frz3.gene1"/>
</dbReference>
<dbReference type="Proteomes" id="UP000095281">
    <property type="component" value="Unplaced"/>
</dbReference>
<evidence type="ECO:0000313" key="1">
    <source>
        <dbReference type="Proteomes" id="UP000095281"/>
    </source>
</evidence>
<keyword evidence="1" id="KW-1185">Reference proteome</keyword>
<protein>
    <submittedName>
        <fullName evidence="2">Protein kinase domain-containing protein</fullName>
    </submittedName>
</protein>
<dbReference type="AlphaFoldDB" id="A0A1I8BP14"/>
<sequence length="94" mass="11029">MLVLVLEKSKMNIKEYFQKTNEESEMDKLEFLTKIIRGAARALAELHKNEYIHLNVKAESFVYIEEPDMNQNEKELFCKLTGLEKIVNLKLPNV</sequence>
<accession>A0A1I8BP14</accession>
<name>A0A1I8BP14_MELHA</name>
<organism evidence="1 2">
    <name type="scientific">Meloidogyne hapla</name>
    <name type="common">Root-knot nematode worm</name>
    <dbReference type="NCBI Taxonomy" id="6305"/>
    <lineage>
        <taxon>Eukaryota</taxon>
        <taxon>Metazoa</taxon>
        <taxon>Ecdysozoa</taxon>
        <taxon>Nematoda</taxon>
        <taxon>Chromadorea</taxon>
        <taxon>Rhabditida</taxon>
        <taxon>Tylenchina</taxon>
        <taxon>Tylenchomorpha</taxon>
        <taxon>Tylenchoidea</taxon>
        <taxon>Meloidogynidae</taxon>
        <taxon>Meloidogyninae</taxon>
        <taxon>Meloidogyne</taxon>
    </lineage>
</organism>
<dbReference type="SUPFAM" id="SSF56112">
    <property type="entry name" value="Protein kinase-like (PK-like)"/>
    <property type="match status" value="1"/>
</dbReference>
<proteinExistence type="predicted"/>